<organism evidence="3 4">
    <name type="scientific">Cryphonectria parasitica (strain ATCC 38755 / EP155)</name>
    <dbReference type="NCBI Taxonomy" id="660469"/>
    <lineage>
        <taxon>Eukaryota</taxon>
        <taxon>Fungi</taxon>
        <taxon>Dikarya</taxon>
        <taxon>Ascomycota</taxon>
        <taxon>Pezizomycotina</taxon>
        <taxon>Sordariomycetes</taxon>
        <taxon>Sordariomycetidae</taxon>
        <taxon>Diaporthales</taxon>
        <taxon>Cryphonectriaceae</taxon>
        <taxon>Cryphonectria-Endothia species complex</taxon>
        <taxon>Cryphonectria</taxon>
    </lineage>
</organism>
<dbReference type="PANTHER" id="PTHR42684">
    <property type="entry name" value="ADENOSYLMETHIONINE-8-AMINO-7-OXONONANOATE AMINOTRANSFERASE"/>
    <property type="match status" value="1"/>
</dbReference>
<reference evidence="3" key="1">
    <citation type="journal article" date="2020" name="Phytopathology">
        <title>Genome sequence of the chestnut blight fungus Cryphonectria parasitica EP155: A fundamental resource for an archetypical invasive plant pathogen.</title>
        <authorList>
            <person name="Crouch J.A."/>
            <person name="Dawe A."/>
            <person name="Aerts A."/>
            <person name="Barry K."/>
            <person name="Churchill A.C.L."/>
            <person name="Grimwood J."/>
            <person name="Hillman B."/>
            <person name="Milgroom M.G."/>
            <person name="Pangilinan J."/>
            <person name="Smith M."/>
            <person name="Salamov A."/>
            <person name="Schmutz J."/>
            <person name="Yadav J."/>
            <person name="Grigoriev I.V."/>
            <person name="Nuss D."/>
        </authorList>
    </citation>
    <scope>NUCLEOTIDE SEQUENCE</scope>
    <source>
        <strain evidence="3">EP155</strain>
    </source>
</reference>
<evidence type="ECO:0000313" key="4">
    <source>
        <dbReference type="Proteomes" id="UP000803844"/>
    </source>
</evidence>
<sequence length="319" mass="35990">MQSPSRIFHPALRVYQIWGTHQGVGKTVFSTILAWAAARSKRAKGARDHVGFLKPLTIGKLQASDNEVVQRAFFGLLQGKTLPTFFKSRTLFHQAKSVEDQSEHETALKDRSLLTGIREYVAAHADLDPPGGWMFLETLDDPECRLPSGNIQADVYSPLELPAILVGSSSGDGVDKTIKTYDDLRRRNYDVRAVAIFKDGTENHLRAEEYFKELQVRCLPLRPIPDHHPDERKDRNTMRDYWSAMARSHAIRDLLADLYVTHNQSVMKLEAANAAFVEAFKDGPLDTAPGIPANPHEKSVWERELKFSFAVPGKHRHKV</sequence>
<dbReference type="GO" id="GO:0009102">
    <property type="term" value="P:biotin biosynthetic process"/>
    <property type="evidence" value="ECO:0007669"/>
    <property type="project" value="TreeGrafter"/>
</dbReference>
<dbReference type="PANTHER" id="PTHR42684:SF3">
    <property type="entry name" value="ADENOSYLMETHIONINE-8-AMINO-7-OXONONANOATE AMINOTRANSFERASE"/>
    <property type="match status" value="1"/>
</dbReference>
<dbReference type="RefSeq" id="XP_040778867.1">
    <property type="nucleotide sequence ID" value="XM_040925305.1"/>
</dbReference>
<name>A0A9P4Y7H2_CRYP1</name>
<dbReference type="GO" id="GO:0004015">
    <property type="term" value="F:adenosylmethionine-8-amino-7-oxononanoate transaminase activity"/>
    <property type="evidence" value="ECO:0007669"/>
    <property type="project" value="TreeGrafter"/>
</dbReference>
<dbReference type="Pfam" id="PF13500">
    <property type="entry name" value="AAA_26"/>
    <property type="match status" value="1"/>
</dbReference>
<keyword evidence="4" id="KW-1185">Reference proteome</keyword>
<evidence type="ECO:0000256" key="1">
    <source>
        <dbReference type="ARBA" id="ARBA00022576"/>
    </source>
</evidence>
<protein>
    <submittedName>
        <fullName evidence="3">Uncharacterized protein</fullName>
    </submittedName>
</protein>
<gene>
    <name evidence="3" type="ORF">M406DRAFT_70009</name>
</gene>
<keyword evidence="2" id="KW-0808">Transferase</keyword>
<proteinExistence type="predicted"/>
<evidence type="ECO:0000313" key="3">
    <source>
        <dbReference type="EMBL" id="KAF3767906.1"/>
    </source>
</evidence>
<evidence type="ECO:0000256" key="2">
    <source>
        <dbReference type="ARBA" id="ARBA00022679"/>
    </source>
</evidence>
<dbReference type="EMBL" id="MU032346">
    <property type="protein sequence ID" value="KAF3767906.1"/>
    <property type="molecule type" value="Genomic_DNA"/>
</dbReference>
<accession>A0A9P4Y7H2</accession>
<dbReference type="AlphaFoldDB" id="A0A9P4Y7H2"/>
<dbReference type="SUPFAM" id="SSF52540">
    <property type="entry name" value="P-loop containing nucleoside triphosphate hydrolases"/>
    <property type="match status" value="1"/>
</dbReference>
<keyword evidence="1" id="KW-0032">Aminotransferase</keyword>
<comment type="caution">
    <text evidence="3">The sequence shown here is derived from an EMBL/GenBank/DDBJ whole genome shotgun (WGS) entry which is preliminary data.</text>
</comment>
<dbReference type="Gene3D" id="3.40.50.300">
    <property type="entry name" value="P-loop containing nucleotide triphosphate hydrolases"/>
    <property type="match status" value="1"/>
</dbReference>
<dbReference type="GO" id="GO:0005739">
    <property type="term" value="C:mitochondrion"/>
    <property type="evidence" value="ECO:0007669"/>
    <property type="project" value="TreeGrafter"/>
</dbReference>
<dbReference type="CDD" id="cd03109">
    <property type="entry name" value="DTBS"/>
    <property type="match status" value="1"/>
</dbReference>
<dbReference type="GeneID" id="63842434"/>
<dbReference type="InterPro" id="IPR027417">
    <property type="entry name" value="P-loop_NTPase"/>
</dbReference>
<dbReference type="Proteomes" id="UP000803844">
    <property type="component" value="Unassembled WGS sequence"/>
</dbReference>
<dbReference type="GO" id="GO:0004141">
    <property type="term" value="F:dethiobiotin synthase activity"/>
    <property type="evidence" value="ECO:0007669"/>
    <property type="project" value="TreeGrafter"/>
</dbReference>